<evidence type="ECO:0000313" key="3">
    <source>
        <dbReference type="Proteomes" id="UP001501455"/>
    </source>
</evidence>
<protein>
    <recommendedName>
        <fullName evidence="1">STAS domain-containing protein</fullName>
    </recommendedName>
</protein>
<reference evidence="3" key="1">
    <citation type="journal article" date="2019" name="Int. J. Syst. Evol. Microbiol.">
        <title>The Global Catalogue of Microorganisms (GCM) 10K type strain sequencing project: providing services to taxonomists for standard genome sequencing and annotation.</title>
        <authorList>
            <consortium name="The Broad Institute Genomics Platform"/>
            <consortium name="The Broad Institute Genome Sequencing Center for Infectious Disease"/>
            <person name="Wu L."/>
            <person name="Ma J."/>
        </authorList>
    </citation>
    <scope>NUCLEOTIDE SEQUENCE [LARGE SCALE GENOMIC DNA]</scope>
    <source>
        <strain evidence="3">JCM 4816</strain>
    </source>
</reference>
<feature type="domain" description="STAS" evidence="1">
    <location>
        <begin position="10"/>
        <end position="119"/>
    </location>
</feature>
<dbReference type="PROSITE" id="PS50801">
    <property type="entry name" value="STAS"/>
    <property type="match status" value="1"/>
</dbReference>
<gene>
    <name evidence="2" type="ORF">GCM10019016_018960</name>
</gene>
<comment type="caution">
    <text evidence="2">The sequence shown here is derived from an EMBL/GenBank/DDBJ whole genome shotgun (WGS) entry which is preliminary data.</text>
</comment>
<dbReference type="RefSeq" id="WP_345574739.1">
    <property type="nucleotide sequence ID" value="NZ_BAAAXF010000018.1"/>
</dbReference>
<dbReference type="Proteomes" id="UP001501455">
    <property type="component" value="Unassembled WGS sequence"/>
</dbReference>
<dbReference type="InterPro" id="IPR058548">
    <property type="entry name" value="MlaB-like_STAS"/>
</dbReference>
<dbReference type="SUPFAM" id="SSF52091">
    <property type="entry name" value="SpoIIaa-like"/>
    <property type="match status" value="1"/>
</dbReference>
<organism evidence="2 3">
    <name type="scientific">Streptomyces prasinosporus</name>
    <dbReference type="NCBI Taxonomy" id="68256"/>
    <lineage>
        <taxon>Bacteria</taxon>
        <taxon>Bacillati</taxon>
        <taxon>Actinomycetota</taxon>
        <taxon>Actinomycetes</taxon>
        <taxon>Kitasatosporales</taxon>
        <taxon>Streptomycetaceae</taxon>
        <taxon>Streptomyces</taxon>
        <taxon>Streptomyces albogriseolus group</taxon>
    </lineage>
</organism>
<accession>A0ABP6THS1</accession>
<dbReference type="EMBL" id="BAAAXF010000018">
    <property type="protein sequence ID" value="GAA3494796.1"/>
    <property type="molecule type" value="Genomic_DNA"/>
</dbReference>
<dbReference type="InterPro" id="IPR002645">
    <property type="entry name" value="STAS_dom"/>
</dbReference>
<dbReference type="InterPro" id="IPR036513">
    <property type="entry name" value="STAS_dom_sf"/>
</dbReference>
<evidence type="ECO:0000259" key="1">
    <source>
        <dbReference type="PROSITE" id="PS50801"/>
    </source>
</evidence>
<dbReference type="Gene3D" id="3.30.750.24">
    <property type="entry name" value="STAS domain"/>
    <property type="match status" value="1"/>
</dbReference>
<evidence type="ECO:0000313" key="2">
    <source>
        <dbReference type="EMBL" id="GAA3494796.1"/>
    </source>
</evidence>
<dbReference type="CDD" id="cd07043">
    <property type="entry name" value="STAS_anti-anti-sigma_factors"/>
    <property type="match status" value="1"/>
</dbReference>
<name>A0ABP6THS1_9ACTN</name>
<keyword evidence="3" id="KW-1185">Reference proteome</keyword>
<sequence>MPEIHGRTTTDLTESVVDGTTVLTPRGETDLLTGPVLGERLDALPRGARPDVVLDLRSVAFVDCSGLSVPCRARDRALAHDGRLLLAPDRPALVRLLGHARLRDFFEVRPRLPRGRDRA</sequence>
<dbReference type="Pfam" id="PF13466">
    <property type="entry name" value="STAS_2"/>
    <property type="match status" value="1"/>
</dbReference>
<proteinExistence type="predicted"/>